<dbReference type="EC" id="6.2.1.1" evidence="6"/>
<organism evidence="10 11">
    <name type="scientific">SAR86 cluster bacterium</name>
    <dbReference type="NCBI Taxonomy" id="2030880"/>
    <lineage>
        <taxon>Bacteria</taxon>
        <taxon>Pseudomonadati</taxon>
        <taxon>Pseudomonadota</taxon>
        <taxon>Gammaproteobacteria</taxon>
        <taxon>SAR86 cluster</taxon>
    </lineage>
</organism>
<name>A0A520MYZ3_9GAMM</name>
<dbReference type="Proteomes" id="UP000315825">
    <property type="component" value="Unassembled WGS sequence"/>
</dbReference>
<dbReference type="PANTHER" id="PTHR24095">
    <property type="entry name" value="ACETYL-COENZYME A SYNTHETASE"/>
    <property type="match status" value="1"/>
</dbReference>
<dbReference type="InterPro" id="IPR025110">
    <property type="entry name" value="AMP-bd_C"/>
</dbReference>
<dbReference type="Gene3D" id="3.30.300.30">
    <property type="match status" value="1"/>
</dbReference>
<dbReference type="Gene3D" id="3.40.50.12780">
    <property type="entry name" value="N-terminal domain of ligase-like"/>
    <property type="match status" value="1"/>
</dbReference>
<dbReference type="SUPFAM" id="SSF56801">
    <property type="entry name" value="Acetyl-CoA synthetase-like"/>
    <property type="match status" value="1"/>
</dbReference>
<keyword evidence="3" id="KW-0547">Nucleotide-binding</keyword>
<evidence type="ECO:0000256" key="2">
    <source>
        <dbReference type="ARBA" id="ARBA00022598"/>
    </source>
</evidence>
<evidence type="ECO:0000313" key="10">
    <source>
        <dbReference type="EMBL" id="RZO26434.1"/>
    </source>
</evidence>
<evidence type="ECO:0000256" key="5">
    <source>
        <dbReference type="ARBA" id="ARBA00022990"/>
    </source>
</evidence>
<gene>
    <name evidence="10" type="primary">acs</name>
    <name evidence="10" type="ORF">EVA92_02755</name>
</gene>
<feature type="domain" description="Acetyl-coenzyme A synthetase N-terminal" evidence="9">
    <location>
        <begin position="19"/>
        <end position="73"/>
    </location>
</feature>
<keyword evidence="2 10" id="KW-0436">Ligase</keyword>
<evidence type="ECO:0000259" key="7">
    <source>
        <dbReference type="Pfam" id="PF00501"/>
    </source>
</evidence>
<keyword evidence="5" id="KW-0007">Acetylation</keyword>
<protein>
    <recommendedName>
        <fullName evidence="6">Acetate--CoA ligase</fullName>
        <ecNumber evidence="6">6.2.1.1</ecNumber>
    </recommendedName>
</protein>
<evidence type="ECO:0000259" key="8">
    <source>
        <dbReference type="Pfam" id="PF13193"/>
    </source>
</evidence>
<comment type="similarity">
    <text evidence="1">Belongs to the ATP-dependent AMP-binding enzyme family.</text>
</comment>
<evidence type="ECO:0000259" key="9">
    <source>
        <dbReference type="Pfam" id="PF16177"/>
    </source>
</evidence>
<comment type="caution">
    <text evidence="10">The sequence shown here is derived from an EMBL/GenBank/DDBJ whole genome shotgun (WGS) entry which is preliminary data.</text>
</comment>
<dbReference type="PRINTS" id="PR00154">
    <property type="entry name" value="AMPBINDING"/>
</dbReference>
<proteinExistence type="inferred from homology"/>
<dbReference type="Pfam" id="PF13193">
    <property type="entry name" value="AMP-binding_C"/>
    <property type="match status" value="1"/>
</dbReference>
<dbReference type="GO" id="GO:0003987">
    <property type="term" value="F:acetate-CoA ligase activity"/>
    <property type="evidence" value="ECO:0007669"/>
    <property type="project" value="UniProtKB-UniRule"/>
</dbReference>
<dbReference type="InterPro" id="IPR032387">
    <property type="entry name" value="ACAS_N"/>
</dbReference>
<dbReference type="InterPro" id="IPR042099">
    <property type="entry name" value="ANL_N_sf"/>
</dbReference>
<dbReference type="PANTHER" id="PTHR24095:SF14">
    <property type="entry name" value="ACETYL-COENZYME A SYNTHETASE 1"/>
    <property type="match status" value="1"/>
</dbReference>
<dbReference type="Pfam" id="PF00501">
    <property type="entry name" value="AMP-binding"/>
    <property type="match status" value="1"/>
</dbReference>
<dbReference type="Pfam" id="PF16177">
    <property type="entry name" value="ACAS_N"/>
    <property type="match status" value="1"/>
</dbReference>
<sequence>MSFDINKFKNPHLKNFSEYQSLYENSIQDPSNFFLEQAHKELDWFSIPKKGFSGKFKEPSWFEDGKLNITYNCIDRHLKTTPDKTAIIWQGDEEKDFEYISFRKLLLEVSKLANGLKQIGVQKGDRVCIYMPMIPQAAYAMLACLRIGAVHSVVFGGFSPEAIKTRIIDSNCEFIITADEGIRGGKRIPLKENVDNAISSCPNIKKSVVFLYTGAEVNWSDEIDISYQDLIKDQHDFCECEEMNAEDPSFILYTSGSTGKPKGVMHSTGGYLLGATLTFKYIFGYSPDEIFWCTADVGWITGHTYIIYGPLSNGATTLMYEGTPTYPNPSRFWEICDQHNVNIFYTAPTAIRALIAKGEKYLGTSNRESLRVLGTVGEPINPEVWEWYFSKVGKSRCELVDTWWQTETGSVLISPIAGIIKKKPGSATLPFFGVNLSLVDSDGNELSGEVEGNLCINSSWPSQIRTVYGNHQRMIDTYFTQYKKKYFTGDGAKRDADGYYWVTGRVDDVLNVSGHRIGTAEVESAIVSHFDVAEAAVVPIEHEIKGQAIYTYVILKETQKTHETLRQEINNSVSKQIGKIAKPEKIYFVPDLPKTRSGKIMRRILRKIANKQLSDFGDISTLADPSIIEAIIKVEHE</sequence>
<dbReference type="InterPro" id="IPR045851">
    <property type="entry name" value="AMP-bd_C_sf"/>
</dbReference>
<dbReference type="GO" id="GO:0005829">
    <property type="term" value="C:cytosol"/>
    <property type="evidence" value="ECO:0007669"/>
    <property type="project" value="TreeGrafter"/>
</dbReference>
<dbReference type="AlphaFoldDB" id="A0A520MYZ3"/>
<dbReference type="EMBL" id="SHBE01000004">
    <property type="protein sequence ID" value="RZO26434.1"/>
    <property type="molecule type" value="Genomic_DNA"/>
</dbReference>
<feature type="domain" description="AMP-binding enzyme C-terminal" evidence="8">
    <location>
        <begin position="521"/>
        <end position="599"/>
    </location>
</feature>
<dbReference type="InterPro" id="IPR011904">
    <property type="entry name" value="Ac_CoA_lig"/>
</dbReference>
<dbReference type="FunFam" id="3.30.300.30:FF:000004">
    <property type="entry name" value="Acetyl-coenzyme A synthetase"/>
    <property type="match status" value="1"/>
</dbReference>
<evidence type="ECO:0000256" key="1">
    <source>
        <dbReference type="ARBA" id="ARBA00006432"/>
    </source>
</evidence>
<dbReference type="InterPro" id="IPR020459">
    <property type="entry name" value="AMP-binding"/>
</dbReference>
<dbReference type="GO" id="GO:0005524">
    <property type="term" value="F:ATP binding"/>
    <property type="evidence" value="ECO:0007669"/>
    <property type="project" value="UniProtKB-KW"/>
</dbReference>
<dbReference type="CDD" id="cd05966">
    <property type="entry name" value="ACS"/>
    <property type="match status" value="1"/>
</dbReference>
<accession>A0A520MYZ3</accession>
<evidence type="ECO:0000256" key="3">
    <source>
        <dbReference type="ARBA" id="ARBA00022741"/>
    </source>
</evidence>
<evidence type="ECO:0000256" key="6">
    <source>
        <dbReference type="NCBIfam" id="TIGR02188"/>
    </source>
</evidence>
<evidence type="ECO:0000313" key="11">
    <source>
        <dbReference type="Proteomes" id="UP000315825"/>
    </source>
</evidence>
<keyword evidence="4" id="KW-0067">ATP-binding</keyword>
<dbReference type="NCBIfam" id="TIGR02188">
    <property type="entry name" value="Ac_CoA_lig_AcsA"/>
    <property type="match status" value="1"/>
</dbReference>
<evidence type="ECO:0000256" key="4">
    <source>
        <dbReference type="ARBA" id="ARBA00022840"/>
    </source>
</evidence>
<dbReference type="GO" id="GO:0016208">
    <property type="term" value="F:AMP binding"/>
    <property type="evidence" value="ECO:0007669"/>
    <property type="project" value="InterPro"/>
</dbReference>
<dbReference type="GO" id="GO:0019427">
    <property type="term" value="P:acetyl-CoA biosynthetic process from acetate"/>
    <property type="evidence" value="ECO:0007669"/>
    <property type="project" value="UniProtKB-UniRule"/>
</dbReference>
<dbReference type="FunFam" id="3.40.50.12780:FF:000001">
    <property type="entry name" value="Acetyl-coenzyme A synthetase"/>
    <property type="match status" value="1"/>
</dbReference>
<dbReference type="InterPro" id="IPR000873">
    <property type="entry name" value="AMP-dep_synth/lig_dom"/>
</dbReference>
<feature type="domain" description="AMP-dependent synthetase/ligase" evidence="7">
    <location>
        <begin position="75"/>
        <end position="459"/>
    </location>
</feature>
<reference evidence="10 11" key="1">
    <citation type="submission" date="2019-02" db="EMBL/GenBank/DDBJ databases">
        <title>Prokaryotic population dynamics and viral predation in marine succession experiment using metagenomics: the confinement effect.</title>
        <authorList>
            <person name="Haro-Moreno J.M."/>
            <person name="Rodriguez-Valera F."/>
            <person name="Lopez-Perez M."/>
        </authorList>
    </citation>
    <scope>NUCLEOTIDE SEQUENCE [LARGE SCALE GENOMIC DNA]</scope>
    <source>
        <strain evidence="10">MED-G159</strain>
    </source>
</reference>
<dbReference type="PROSITE" id="PS00455">
    <property type="entry name" value="AMP_BINDING"/>
    <property type="match status" value="1"/>
</dbReference>
<dbReference type="NCBIfam" id="NF001208">
    <property type="entry name" value="PRK00174.1"/>
    <property type="match status" value="1"/>
</dbReference>
<dbReference type="InterPro" id="IPR020845">
    <property type="entry name" value="AMP-binding_CS"/>
</dbReference>